<protein>
    <submittedName>
        <fullName evidence="1">Uncharacterized protein</fullName>
    </submittedName>
</protein>
<dbReference type="OMA" id="NNESWEE"/>
<sequence>VLLSPSLENPMNLEAAQLLIKDESMYRTVVQKLLQESAQIGHGSLELSEDIHTRIRIIKTISFNDYYKTWSGIATTKTTEHSRNSLLKDPNFMGQYYKWKRCNLQHPRQWKLKFGVAKCRFTRGNRLPHPGIHFGERTFTCPSPMDASFESEIETDAGICEAMQEWKNEHSPETIGSDESWENEVDNLVAWTNALDIDSLDNQD</sequence>
<evidence type="ECO:0000313" key="2">
    <source>
        <dbReference type="Proteomes" id="UP000694381"/>
    </source>
</evidence>
<name>A0A8C6R6E9_NANGA</name>
<dbReference type="Ensembl" id="ENSNGAT00000018723.1">
    <property type="protein sequence ID" value="ENSNGAP00000013148.1"/>
    <property type="gene ID" value="ENSNGAG00000014807.1"/>
</dbReference>
<dbReference type="AlphaFoldDB" id="A0A8C6R6E9"/>
<keyword evidence="2" id="KW-1185">Reference proteome</keyword>
<organism evidence="1 2">
    <name type="scientific">Nannospalax galili</name>
    <name type="common">Northern Israeli blind subterranean mole rat</name>
    <name type="synonym">Spalax galili</name>
    <dbReference type="NCBI Taxonomy" id="1026970"/>
    <lineage>
        <taxon>Eukaryota</taxon>
        <taxon>Metazoa</taxon>
        <taxon>Chordata</taxon>
        <taxon>Craniata</taxon>
        <taxon>Vertebrata</taxon>
        <taxon>Euteleostomi</taxon>
        <taxon>Mammalia</taxon>
        <taxon>Eutheria</taxon>
        <taxon>Euarchontoglires</taxon>
        <taxon>Glires</taxon>
        <taxon>Rodentia</taxon>
        <taxon>Myomorpha</taxon>
        <taxon>Muroidea</taxon>
        <taxon>Spalacidae</taxon>
        <taxon>Spalacinae</taxon>
        <taxon>Nannospalax</taxon>
    </lineage>
</organism>
<accession>A0A8C6R6E9</accession>
<gene>
    <name evidence="1" type="primary">Ube2u</name>
</gene>
<dbReference type="Proteomes" id="UP000694381">
    <property type="component" value="Unassembled WGS sequence"/>
</dbReference>
<proteinExistence type="predicted"/>
<dbReference type="GeneTree" id="ENSGT00940000171844"/>
<evidence type="ECO:0000313" key="1">
    <source>
        <dbReference type="Ensembl" id="ENSNGAP00000013148.1"/>
    </source>
</evidence>
<reference evidence="1" key="1">
    <citation type="submission" date="2025-08" db="UniProtKB">
        <authorList>
            <consortium name="Ensembl"/>
        </authorList>
    </citation>
    <scope>IDENTIFICATION</scope>
</reference>
<reference evidence="1" key="2">
    <citation type="submission" date="2025-09" db="UniProtKB">
        <authorList>
            <consortium name="Ensembl"/>
        </authorList>
    </citation>
    <scope>IDENTIFICATION</scope>
</reference>